<reference evidence="3" key="1">
    <citation type="submission" date="2015-07" db="EMBL/GenBank/DDBJ databases">
        <authorList>
            <person name="Rodrigo-Torres Lidia"/>
            <person name="Arahal R.David."/>
        </authorList>
    </citation>
    <scope>NUCLEOTIDE SEQUENCE [LARGE SCALE GENOMIC DNA]</scope>
    <source>
        <strain evidence="3">CECT 5096</strain>
    </source>
</reference>
<dbReference type="CDD" id="cd02619">
    <property type="entry name" value="Peptidase_C1"/>
    <property type="match status" value="1"/>
</dbReference>
<dbReference type="GeneID" id="97667512"/>
<sequence>MSAAKSSLLFRGERLLTTSADVGDVRDYVYQPALSGLARQVDPRSGNSLWWSSGRIRDQGDAGSCTAHALAGIIDHLRVRDRMLDKSAKTKLGKGDRKPWASANMLYNIARFHDRFPGENYEGSSIRGALKAFYFNGACADTVAKGLSGREWHMTREILESARKVQLGAYYRVRPRLPDVHAALCEAGLVLASADIHEGWSTKTADIGLPKTKSEKLGRHAFILVGYTERGFLVQNSWGANWGEDGVALWNYEDWASSVVDMWVLRLAVPIASHSAIGSAQAAVSRGAQLGQGAFDHASIDPVSPPTRFDVLGHIASTSRGKLDRFGPYHIDMATLKETVRILAESSKYKHILIHFMGLQRHENATMSALRDAVPVFKKNGVYPFFVTVENDLCVAVHDMVEAEVGRANKLIGLGESPEKDRHIEGQLSGAALRIVEEIRRSSMSVVYKSEKNTLGEGLQILNDLFSALEPRYRQGEISYHMSAHGFGSLLLAELFRQTDYWSRQPIFSSLSLFSPMLPEELFRKSFVERLYHPRDLPVSRKARGSDVGIEKVDLYLQSEDAMREDRPFPGYGGNWPLLWGRVLAMAERRANGGYSGLETGGTYRCENREQARLLALGAPATNLSGEPGVELKKLFGPHRDFDLRTELLDALLDRILNGVTTLPFETAYPDRESLLKI</sequence>
<dbReference type="OrthoDB" id="1491023at2"/>
<dbReference type="Gene3D" id="3.90.70.10">
    <property type="entry name" value="Cysteine proteinases"/>
    <property type="match status" value="1"/>
</dbReference>
<dbReference type="GO" id="GO:0008234">
    <property type="term" value="F:cysteine-type peptidase activity"/>
    <property type="evidence" value="ECO:0007669"/>
    <property type="project" value="InterPro"/>
</dbReference>
<dbReference type="GO" id="GO:0006508">
    <property type="term" value="P:proteolysis"/>
    <property type="evidence" value="ECO:0007669"/>
    <property type="project" value="UniProtKB-KW"/>
</dbReference>
<dbReference type="Pfam" id="PF00112">
    <property type="entry name" value="Peptidase_C1"/>
    <property type="match status" value="1"/>
</dbReference>
<dbReference type="Proteomes" id="UP000049983">
    <property type="component" value="Unassembled WGS sequence"/>
</dbReference>
<evidence type="ECO:0000313" key="2">
    <source>
        <dbReference type="EMBL" id="CTQ63571.1"/>
    </source>
</evidence>
<evidence type="ECO:0000259" key="1">
    <source>
        <dbReference type="Pfam" id="PF00112"/>
    </source>
</evidence>
<dbReference type="InterPro" id="IPR000668">
    <property type="entry name" value="Peptidase_C1A_C"/>
</dbReference>
<keyword evidence="2" id="KW-0645">Protease</keyword>
<feature type="domain" description="Peptidase C1A papain C-terminal" evidence="1">
    <location>
        <begin position="170"/>
        <end position="247"/>
    </location>
</feature>
<evidence type="ECO:0000313" key="3">
    <source>
        <dbReference type="Proteomes" id="UP000049983"/>
    </source>
</evidence>
<keyword evidence="3" id="KW-1185">Reference proteome</keyword>
<protein>
    <submittedName>
        <fullName evidence="2">Papain family cysteine protease</fullName>
    </submittedName>
</protein>
<proteinExistence type="predicted"/>
<organism evidence="2 3">
    <name type="scientific">Roseibium album</name>
    <dbReference type="NCBI Taxonomy" id="311410"/>
    <lineage>
        <taxon>Bacteria</taxon>
        <taxon>Pseudomonadati</taxon>
        <taxon>Pseudomonadota</taxon>
        <taxon>Alphaproteobacteria</taxon>
        <taxon>Hyphomicrobiales</taxon>
        <taxon>Stappiaceae</taxon>
        <taxon>Roseibium</taxon>
    </lineage>
</organism>
<dbReference type="SUPFAM" id="SSF54001">
    <property type="entry name" value="Cysteine proteinases"/>
    <property type="match status" value="1"/>
</dbReference>
<dbReference type="RefSeq" id="WP_055115770.1">
    <property type="nucleotide sequence ID" value="NZ_CXWA01000003.1"/>
</dbReference>
<accession>A0A0M6ZMW4</accession>
<dbReference type="EMBL" id="CXWC01000001">
    <property type="protein sequence ID" value="CTQ63571.1"/>
    <property type="molecule type" value="Genomic_DNA"/>
</dbReference>
<name>A0A0M6ZMW4_9HYPH</name>
<gene>
    <name evidence="2" type="ORF">LA5096_00030</name>
</gene>
<keyword evidence="2" id="KW-0378">Hydrolase</keyword>
<dbReference type="STRING" id="311410.LA5095_02661"/>
<dbReference type="AlphaFoldDB" id="A0A0M6ZMW4"/>
<dbReference type="InterPro" id="IPR038765">
    <property type="entry name" value="Papain-like_cys_pep_sf"/>
</dbReference>